<comment type="caution">
    <text evidence="1">The sequence shown here is derived from an EMBL/GenBank/DDBJ whole genome shotgun (WGS) entry which is preliminary data.</text>
</comment>
<dbReference type="Proteomes" id="UP001489004">
    <property type="component" value="Unassembled WGS sequence"/>
</dbReference>
<protein>
    <recommendedName>
        <fullName evidence="3">BRCT domain-containing protein</fullName>
    </recommendedName>
</protein>
<keyword evidence="2" id="KW-1185">Reference proteome</keyword>
<reference evidence="1 2" key="1">
    <citation type="journal article" date="2024" name="Nat. Commun.">
        <title>Phylogenomics reveals the evolutionary origins of lichenization in chlorophyte algae.</title>
        <authorList>
            <person name="Puginier C."/>
            <person name="Libourel C."/>
            <person name="Otte J."/>
            <person name="Skaloud P."/>
            <person name="Haon M."/>
            <person name="Grisel S."/>
            <person name="Petersen M."/>
            <person name="Berrin J.G."/>
            <person name="Delaux P.M."/>
            <person name="Dal Grande F."/>
            <person name="Keller J."/>
        </authorList>
    </citation>
    <scope>NUCLEOTIDE SEQUENCE [LARGE SCALE GENOMIC DNA]</scope>
    <source>
        <strain evidence="1 2">SAG 2043</strain>
    </source>
</reference>
<accession>A0AAW1R4Q7</accession>
<evidence type="ECO:0000313" key="1">
    <source>
        <dbReference type="EMBL" id="KAK9828530.1"/>
    </source>
</evidence>
<dbReference type="EMBL" id="JALJOR010000001">
    <property type="protein sequence ID" value="KAK9828530.1"/>
    <property type="molecule type" value="Genomic_DNA"/>
</dbReference>
<dbReference type="AlphaFoldDB" id="A0AAW1R4Q7"/>
<organism evidence="1 2">
    <name type="scientific">[Myrmecia] bisecta</name>
    <dbReference type="NCBI Taxonomy" id="41462"/>
    <lineage>
        <taxon>Eukaryota</taxon>
        <taxon>Viridiplantae</taxon>
        <taxon>Chlorophyta</taxon>
        <taxon>core chlorophytes</taxon>
        <taxon>Trebouxiophyceae</taxon>
        <taxon>Trebouxiales</taxon>
        <taxon>Trebouxiaceae</taxon>
        <taxon>Myrmecia</taxon>
    </lineage>
</organism>
<evidence type="ECO:0008006" key="3">
    <source>
        <dbReference type="Google" id="ProtNLM"/>
    </source>
</evidence>
<sequence>MSHPTFSKYLATGGPKVVYHAPASESYLCCVKTLACLTVNWLVDCKEMLSRKYVTVYENKVEYNETIPFCFCCMIDNTHVQYFDRPLTKKATRAGCCTPCCTHCSFFPTCCDACGEGVVIHGQSKCAARRSLPCRSFQLLCGFDDADRLAAEINNARNAFHGYDNSGTVNVRVQPAEAQAMKR</sequence>
<gene>
    <name evidence="1" type="ORF">WJX72_000618</name>
</gene>
<proteinExistence type="predicted"/>
<evidence type="ECO:0000313" key="2">
    <source>
        <dbReference type="Proteomes" id="UP001489004"/>
    </source>
</evidence>
<name>A0AAW1R4Q7_9CHLO</name>